<dbReference type="RefSeq" id="WP_184700568.1">
    <property type="nucleotide sequence ID" value="NZ_BAABEG010000002.1"/>
</dbReference>
<comment type="caution">
    <text evidence="5">The sequence shown here is derived from an EMBL/GenBank/DDBJ whole genome shotgun (WGS) entry which is preliminary data.</text>
</comment>
<protein>
    <submittedName>
        <fullName evidence="5">Cytosine/adenosine deaminase-related metal-dependent hydrolase</fullName>
    </submittedName>
</protein>
<dbReference type="Proteomes" id="UP000536262">
    <property type="component" value="Unassembled WGS sequence"/>
</dbReference>
<name>A0A7X0FAR8_9HYPH</name>
<dbReference type="GO" id="GO:0016810">
    <property type="term" value="F:hydrolase activity, acting on carbon-nitrogen (but not peptide) bonds"/>
    <property type="evidence" value="ECO:0007669"/>
    <property type="project" value="InterPro"/>
</dbReference>
<dbReference type="InterPro" id="IPR050287">
    <property type="entry name" value="MTA/SAH_deaminase"/>
</dbReference>
<evidence type="ECO:0000256" key="2">
    <source>
        <dbReference type="ARBA" id="ARBA00022801"/>
    </source>
</evidence>
<dbReference type="PANTHER" id="PTHR43794:SF11">
    <property type="entry name" value="AMIDOHYDROLASE-RELATED DOMAIN-CONTAINING PROTEIN"/>
    <property type="match status" value="1"/>
</dbReference>
<dbReference type="EMBL" id="JACHOU010000012">
    <property type="protein sequence ID" value="MBB6356259.1"/>
    <property type="molecule type" value="Genomic_DNA"/>
</dbReference>
<dbReference type="SUPFAM" id="SSF51338">
    <property type="entry name" value="Composite domain of metallo-dependent hydrolases"/>
    <property type="match status" value="1"/>
</dbReference>
<evidence type="ECO:0000259" key="4">
    <source>
        <dbReference type="Pfam" id="PF01979"/>
    </source>
</evidence>
<evidence type="ECO:0000256" key="1">
    <source>
        <dbReference type="ARBA" id="ARBA00006745"/>
    </source>
</evidence>
<keyword evidence="6" id="KW-1185">Reference proteome</keyword>
<sequence>MTEITRKDFLRLGVAGAAAALVSSRANAQAAVAATAKGAQRATLIRGADILSMDEKLGEVKGADVLVVNGKIAEIGKGLAAGDAEVIEAAGMILMPGMNDGHRHLWLGLHAGRLVKTDAKKYSRYQPWKMRTMVCMTPEDFHLSGYVGGLQAIDSGVTNLLDYAHAHHTQEKAIAGAQGFLDSGVGGVFCYQASHNTTYGPGDTLPEAEATAQRQGAPQESNYVTAGLLRQMFATGADAPAQFGITISEGTGRRKMEDMKTEFERARTFDPFIVGCHIHKPNPMPPAGVFRTVADLHAAGLLGPDFHVAHGVEMTDEELVMLRDTGGMMCATTMGEFPYVTASIHGKARQMGVPAGIGLDIGTGLTQDYFEHVRAGFWSLYRSDEYAKLANDYESADVLDFATRWGAKALRMGDASGSITVGKFADLVLLRTDRMGFASAGTLADRVVNFASLPDIDSVWVRGTARKRNGQMIGIDWASLKKKVTEAQQRIDKQADTITLT</sequence>
<reference evidence="5 6" key="1">
    <citation type="submission" date="2020-08" db="EMBL/GenBank/DDBJ databases">
        <title>Genomic Encyclopedia of Type Strains, Phase IV (KMG-IV): sequencing the most valuable type-strain genomes for metagenomic binning, comparative biology and taxonomic classification.</title>
        <authorList>
            <person name="Goeker M."/>
        </authorList>
    </citation>
    <scope>NUCLEOTIDE SEQUENCE [LARGE SCALE GENOMIC DNA]</scope>
    <source>
        <strain evidence="5 6">DSM 7051</strain>
    </source>
</reference>
<keyword evidence="3" id="KW-0732">Signal</keyword>
<dbReference type="Pfam" id="PF01979">
    <property type="entry name" value="Amidohydro_1"/>
    <property type="match status" value="1"/>
</dbReference>
<dbReference type="Gene3D" id="2.30.40.10">
    <property type="entry name" value="Urease, subunit C, domain 1"/>
    <property type="match status" value="1"/>
</dbReference>
<dbReference type="InterPro" id="IPR011059">
    <property type="entry name" value="Metal-dep_hydrolase_composite"/>
</dbReference>
<comment type="similarity">
    <text evidence="1">Belongs to the metallo-dependent hydrolases superfamily. ATZ/TRZ family.</text>
</comment>
<keyword evidence="2 5" id="KW-0378">Hydrolase</keyword>
<feature type="signal peptide" evidence="3">
    <location>
        <begin position="1"/>
        <end position="28"/>
    </location>
</feature>
<dbReference type="AlphaFoldDB" id="A0A7X0FAR8"/>
<accession>A0A7X0FAR8</accession>
<organism evidence="5 6">
    <name type="scientific">Aminobacter aganoensis</name>
    <dbReference type="NCBI Taxonomy" id="83264"/>
    <lineage>
        <taxon>Bacteria</taxon>
        <taxon>Pseudomonadati</taxon>
        <taxon>Pseudomonadota</taxon>
        <taxon>Alphaproteobacteria</taxon>
        <taxon>Hyphomicrobiales</taxon>
        <taxon>Phyllobacteriaceae</taxon>
        <taxon>Aminobacter</taxon>
    </lineage>
</organism>
<gene>
    <name evidence="5" type="ORF">GGR00_004067</name>
</gene>
<proteinExistence type="inferred from homology"/>
<evidence type="ECO:0000313" key="5">
    <source>
        <dbReference type="EMBL" id="MBB6356259.1"/>
    </source>
</evidence>
<dbReference type="PANTHER" id="PTHR43794">
    <property type="entry name" value="AMINOHYDROLASE SSNA-RELATED"/>
    <property type="match status" value="1"/>
</dbReference>
<dbReference type="InterPro" id="IPR006311">
    <property type="entry name" value="TAT_signal"/>
</dbReference>
<feature type="domain" description="Amidohydrolase-related" evidence="4">
    <location>
        <begin position="94"/>
        <end position="464"/>
    </location>
</feature>
<dbReference type="Gene3D" id="3.20.20.140">
    <property type="entry name" value="Metal-dependent hydrolases"/>
    <property type="match status" value="1"/>
</dbReference>
<feature type="chain" id="PRO_5031524403" evidence="3">
    <location>
        <begin position="29"/>
        <end position="501"/>
    </location>
</feature>
<dbReference type="PROSITE" id="PS51318">
    <property type="entry name" value="TAT"/>
    <property type="match status" value="1"/>
</dbReference>
<dbReference type="InterPro" id="IPR032466">
    <property type="entry name" value="Metal_Hydrolase"/>
</dbReference>
<dbReference type="SUPFAM" id="SSF51556">
    <property type="entry name" value="Metallo-dependent hydrolases"/>
    <property type="match status" value="1"/>
</dbReference>
<evidence type="ECO:0000256" key="3">
    <source>
        <dbReference type="SAM" id="SignalP"/>
    </source>
</evidence>
<dbReference type="InterPro" id="IPR006680">
    <property type="entry name" value="Amidohydro-rel"/>
</dbReference>
<evidence type="ECO:0000313" key="6">
    <source>
        <dbReference type="Proteomes" id="UP000536262"/>
    </source>
</evidence>